<comment type="function">
    <text evidence="10 12">GTPase that plays an essential role in the late steps of ribosome biogenesis.</text>
</comment>
<feature type="binding site" evidence="10">
    <location>
        <begin position="338"/>
        <end position="341"/>
    </location>
    <ligand>
        <name>GTP</name>
        <dbReference type="ChEBI" id="CHEBI:37565"/>
        <label>2</label>
    </ligand>
</feature>
<dbReference type="HAMAP" id="MF_00195">
    <property type="entry name" value="GTPase_Der"/>
    <property type="match status" value="1"/>
</dbReference>
<keyword evidence="7" id="KW-0630">Potassium</keyword>
<dbReference type="EMBL" id="FNWJ01000002">
    <property type="protein sequence ID" value="SEH15266.1"/>
    <property type="molecule type" value="Genomic_DNA"/>
</dbReference>
<dbReference type="InterPro" id="IPR032859">
    <property type="entry name" value="KH_dom-like"/>
</dbReference>
<dbReference type="PIRSF" id="PIRSF006485">
    <property type="entry name" value="GTP-binding_EngA"/>
    <property type="match status" value="1"/>
</dbReference>
<dbReference type="InterPro" id="IPR027417">
    <property type="entry name" value="P-loop_NTPase"/>
</dbReference>
<evidence type="ECO:0000256" key="10">
    <source>
        <dbReference type="HAMAP-Rule" id="MF_00195"/>
    </source>
</evidence>
<evidence type="ECO:0000259" key="14">
    <source>
        <dbReference type="PROSITE" id="PS51712"/>
    </source>
</evidence>
<feature type="domain" description="EngA-type G" evidence="14">
    <location>
        <begin position="31"/>
        <end position="195"/>
    </location>
</feature>
<dbReference type="GO" id="GO:0042254">
    <property type="term" value="P:ribosome biogenesis"/>
    <property type="evidence" value="ECO:0007669"/>
    <property type="project" value="UniProtKB-KW"/>
</dbReference>
<feature type="binding site" evidence="10">
    <location>
        <begin position="84"/>
        <end position="88"/>
    </location>
    <ligand>
        <name>GTP</name>
        <dbReference type="ChEBI" id="CHEBI:37565"/>
        <label>1</label>
    </ligand>
</feature>
<dbReference type="GO" id="GO:0043022">
    <property type="term" value="F:ribosome binding"/>
    <property type="evidence" value="ECO:0007669"/>
    <property type="project" value="TreeGrafter"/>
</dbReference>
<keyword evidence="16" id="KW-1185">Reference proteome</keyword>
<evidence type="ECO:0000256" key="4">
    <source>
        <dbReference type="ARBA" id="ARBA00022694"/>
    </source>
</evidence>
<dbReference type="Proteomes" id="UP000222056">
    <property type="component" value="Unassembled WGS sequence"/>
</dbReference>
<name>A0A1H6FWV3_THEAL</name>
<dbReference type="Pfam" id="PF14714">
    <property type="entry name" value="KH_dom-like"/>
    <property type="match status" value="1"/>
</dbReference>
<comment type="subunit">
    <text evidence="10">Associates with the 50S ribosomal subunit.</text>
</comment>
<evidence type="ECO:0000256" key="5">
    <source>
        <dbReference type="ARBA" id="ARBA00022737"/>
    </source>
</evidence>
<dbReference type="NCBIfam" id="TIGR00231">
    <property type="entry name" value="small_GTP"/>
    <property type="match status" value="2"/>
</dbReference>
<protein>
    <recommendedName>
        <fullName evidence="2 10">GTPase Der</fullName>
    </recommendedName>
    <alternativeName>
        <fullName evidence="9 10">GTP-binding protein EngA</fullName>
    </alternativeName>
</protein>
<keyword evidence="4" id="KW-0819">tRNA processing</keyword>
<dbReference type="NCBIfam" id="TIGR03594">
    <property type="entry name" value="GTPase_EngA"/>
    <property type="match status" value="1"/>
</dbReference>
<dbReference type="InterPro" id="IPR005225">
    <property type="entry name" value="Small_GTP-bd"/>
</dbReference>
<dbReference type="GO" id="GO:0005525">
    <property type="term" value="F:GTP binding"/>
    <property type="evidence" value="ECO:0007669"/>
    <property type="project" value="UniProtKB-UniRule"/>
</dbReference>
<feature type="domain" description="EngA-type G" evidence="14">
    <location>
        <begin position="220"/>
        <end position="390"/>
    </location>
</feature>
<evidence type="ECO:0000256" key="2">
    <source>
        <dbReference type="ARBA" id="ARBA00020953"/>
    </source>
</evidence>
<keyword evidence="5 12" id="KW-0677">Repeat</keyword>
<comment type="similarity">
    <text evidence="1 10 11 12">Belongs to the TRAFAC class TrmE-Era-EngA-EngB-Septin-like GTPase superfamily. EngA (Der) GTPase family.</text>
</comment>
<feature type="binding site" evidence="10">
    <location>
        <begin position="37"/>
        <end position="44"/>
    </location>
    <ligand>
        <name>GTP</name>
        <dbReference type="ChEBI" id="CHEBI:37565"/>
        <label>1</label>
    </ligand>
</feature>
<evidence type="ECO:0000256" key="6">
    <source>
        <dbReference type="ARBA" id="ARBA00022741"/>
    </source>
</evidence>
<dbReference type="PANTHER" id="PTHR43834:SF6">
    <property type="entry name" value="GTPASE DER"/>
    <property type="match status" value="1"/>
</dbReference>
<dbReference type="Gene3D" id="3.30.300.20">
    <property type="match status" value="1"/>
</dbReference>
<keyword evidence="8 10" id="KW-0342">GTP-binding</keyword>
<feature type="binding site" evidence="10">
    <location>
        <begin position="226"/>
        <end position="233"/>
    </location>
    <ligand>
        <name>GTP</name>
        <dbReference type="ChEBI" id="CHEBI:37565"/>
        <label>2</label>
    </ligand>
</feature>
<gene>
    <name evidence="10" type="primary">der</name>
    <name evidence="15" type="ORF">SAMN02745716_1893</name>
</gene>
<evidence type="ECO:0000256" key="9">
    <source>
        <dbReference type="ARBA" id="ARBA00032345"/>
    </source>
</evidence>
<feature type="binding site" evidence="10">
    <location>
        <begin position="147"/>
        <end position="150"/>
    </location>
    <ligand>
        <name>GTP</name>
        <dbReference type="ChEBI" id="CHEBI:37565"/>
        <label>1</label>
    </ligand>
</feature>
<proteinExistence type="inferred from homology"/>
<evidence type="ECO:0000313" key="15">
    <source>
        <dbReference type="EMBL" id="SEH15266.1"/>
    </source>
</evidence>
<keyword evidence="3 10" id="KW-0690">Ribosome biogenesis</keyword>
<organism evidence="15 16">
    <name type="scientific">Thermoleophilum album</name>
    <dbReference type="NCBI Taxonomy" id="29539"/>
    <lineage>
        <taxon>Bacteria</taxon>
        <taxon>Bacillati</taxon>
        <taxon>Actinomycetota</taxon>
        <taxon>Thermoleophilia</taxon>
        <taxon>Thermoleophilales</taxon>
        <taxon>Thermoleophilaceae</taxon>
        <taxon>Thermoleophilum</taxon>
    </lineage>
</organism>
<evidence type="ECO:0000256" key="11">
    <source>
        <dbReference type="PROSITE-ProRule" id="PRU01049"/>
    </source>
</evidence>
<feature type="binding site" evidence="10">
    <location>
        <begin position="273"/>
        <end position="277"/>
    </location>
    <ligand>
        <name>GTP</name>
        <dbReference type="ChEBI" id="CHEBI:37565"/>
        <label>2</label>
    </ligand>
</feature>
<dbReference type="CDD" id="cd01895">
    <property type="entry name" value="EngA2"/>
    <property type="match status" value="1"/>
</dbReference>
<dbReference type="InterPro" id="IPR006073">
    <property type="entry name" value="GTP-bd"/>
</dbReference>
<sequence>MVDERTPLSAPLRAEPVRAEQAPNSGAPALARVAVVGFPNVGKSTLVNRLAGVREAVVDAQPGVTRDRKELPAEWRGRRFLLVDTGGVDERDEGEIQRQVRAQVARALEQADLVLLVCDARAGLRPGDVEAARAVSRSGRPALVVANKVDDPRQLGLAQEFWALGLGEPLAVSAAHGLGTGDLLDQVVELLERSVGDRERDQAGNVGESAAATPPAEDLRRVALIGRPNVGKSSLLNRLVGEERVIVTPIAGTTRDPIDSEVEFEGRRFVLVDTAGIRRRGRIDEPVEWYARLRAERAAQRADVAIVVADAREGVTADDLRIAELAMRSHCATVIALNKWDVATCDLEEVKARVASRLRQRPPVVPVSALTGRGLKRLVALALELAERVHERLPTPALNRLLSETLALRQPPAVRGKRLRAYYFTQYATAPPRFALQVSDKGLVARDWILFLENRLRERFGLEGVPLVIDLRERGERSAAAERGRRRVS</sequence>
<dbReference type="FunFam" id="3.40.50.300:FF:000494">
    <property type="entry name" value="tRNA modification GTPase MnmE"/>
    <property type="match status" value="1"/>
</dbReference>
<accession>A0A1H6FWV3</accession>
<dbReference type="PROSITE" id="PS51712">
    <property type="entry name" value="G_ENGA"/>
    <property type="match status" value="2"/>
</dbReference>
<dbReference type="CDD" id="cd01894">
    <property type="entry name" value="EngA1"/>
    <property type="match status" value="1"/>
</dbReference>
<dbReference type="AlphaFoldDB" id="A0A1H6FWV3"/>
<dbReference type="PRINTS" id="PR00326">
    <property type="entry name" value="GTP1OBG"/>
</dbReference>
<dbReference type="SUPFAM" id="SSF52540">
    <property type="entry name" value="P-loop containing nucleoside triphosphate hydrolases"/>
    <property type="match status" value="2"/>
</dbReference>
<keyword evidence="6 10" id="KW-0547">Nucleotide-binding</keyword>
<dbReference type="Gene3D" id="3.40.50.300">
    <property type="entry name" value="P-loop containing nucleotide triphosphate hydrolases"/>
    <property type="match status" value="2"/>
</dbReference>
<dbReference type="Pfam" id="PF01926">
    <property type="entry name" value="MMR_HSR1"/>
    <property type="match status" value="2"/>
</dbReference>
<evidence type="ECO:0000256" key="3">
    <source>
        <dbReference type="ARBA" id="ARBA00022517"/>
    </source>
</evidence>
<evidence type="ECO:0000256" key="1">
    <source>
        <dbReference type="ARBA" id="ARBA00008279"/>
    </source>
</evidence>
<reference evidence="16" key="1">
    <citation type="submission" date="2016-10" db="EMBL/GenBank/DDBJ databases">
        <authorList>
            <person name="Varghese N."/>
            <person name="Submissions S."/>
        </authorList>
    </citation>
    <scope>NUCLEOTIDE SEQUENCE [LARGE SCALE GENOMIC DNA]</scope>
    <source>
        <strain evidence="16">ATCC 35263</strain>
    </source>
</reference>
<evidence type="ECO:0000256" key="7">
    <source>
        <dbReference type="ARBA" id="ARBA00022958"/>
    </source>
</evidence>
<dbReference type="InterPro" id="IPR015946">
    <property type="entry name" value="KH_dom-like_a/b"/>
</dbReference>
<evidence type="ECO:0000313" key="16">
    <source>
        <dbReference type="Proteomes" id="UP000222056"/>
    </source>
</evidence>
<evidence type="ECO:0000256" key="8">
    <source>
        <dbReference type="ARBA" id="ARBA00023134"/>
    </source>
</evidence>
<dbReference type="PANTHER" id="PTHR43834">
    <property type="entry name" value="GTPASE DER"/>
    <property type="match status" value="1"/>
</dbReference>
<dbReference type="InterPro" id="IPR031166">
    <property type="entry name" value="G_ENGA"/>
</dbReference>
<feature type="region of interest" description="Disordered" evidence="13">
    <location>
        <begin position="1"/>
        <end position="23"/>
    </location>
</feature>
<evidence type="ECO:0000256" key="12">
    <source>
        <dbReference type="RuleBase" id="RU004481"/>
    </source>
</evidence>
<evidence type="ECO:0000256" key="13">
    <source>
        <dbReference type="SAM" id="MobiDB-lite"/>
    </source>
</evidence>
<dbReference type="GO" id="GO:0008033">
    <property type="term" value="P:tRNA processing"/>
    <property type="evidence" value="ECO:0007669"/>
    <property type="project" value="UniProtKB-KW"/>
</dbReference>
<dbReference type="STRING" id="29539.SAMN02745716_1893"/>
<dbReference type="InterPro" id="IPR016484">
    <property type="entry name" value="GTPase_Der"/>
</dbReference>